<sequence>MKDLTTGHEGKSIFFFAMPMLIGSLFQQLYNTADSIIVGRFIGKEAMAAVSGANPIMFLLVAALMGVSLGFSILVSQFYGSGDLKKVKATIDTTYILLFIGSILISILGIVFGGPMLKLMNTPESVFAQSKLYLTIIFSGILFSAGYNSVSAILRGLGDSVTPLYFLIIATILNIVLDLTFIVVLRMGVEGVALATIMAQAVSFIISIIYLNKKHEVLKFKIKGIVYDNKIFKDGLRLGLPSGVQQMLFSIGNMALQFLVNSYGTSAMAAFGAGLRIENFISLPIMNLGSAVSTFVAQNIGAGENERVKKGIRESIKMTLVLAVTVIALILLFRENLIALFNTDKDVIKIGSSYLFIIGPFFLFIGTSFVLSSAMKGAGDSMFALISSIVSLWLGRLPASYMLSKFFGTDGIWMGIPFGWTLGLIVTVIYYKKGYWKTKAIVNHRINE</sequence>
<dbReference type="GO" id="GO:0042910">
    <property type="term" value="F:xenobiotic transmembrane transporter activity"/>
    <property type="evidence" value="ECO:0007669"/>
    <property type="project" value="InterPro"/>
</dbReference>
<feature type="transmembrane region" description="Helical" evidence="13">
    <location>
        <begin position="164"/>
        <end position="185"/>
    </location>
</feature>
<dbReference type="NCBIfam" id="TIGR00797">
    <property type="entry name" value="matE"/>
    <property type="match status" value="1"/>
</dbReference>
<dbReference type="PIRSF" id="PIRSF006603">
    <property type="entry name" value="DinF"/>
    <property type="match status" value="1"/>
</dbReference>
<dbReference type="PANTHER" id="PTHR43298:SF2">
    <property type="entry name" value="FMN_FAD EXPORTER YEEO-RELATED"/>
    <property type="match status" value="1"/>
</dbReference>
<evidence type="ECO:0000256" key="2">
    <source>
        <dbReference type="ARBA" id="ARBA00004651"/>
    </source>
</evidence>
<dbReference type="CDD" id="cd13138">
    <property type="entry name" value="MATE_yoeA_like"/>
    <property type="match status" value="1"/>
</dbReference>
<keyword evidence="5" id="KW-0813">Transport</keyword>
<evidence type="ECO:0000313" key="15">
    <source>
        <dbReference type="Proteomes" id="UP000879542"/>
    </source>
</evidence>
<evidence type="ECO:0000256" key="11">
    <source>
        <dbReference type="ARBA" id="ARBA00023136"/>
    </source>
</evidence>
<evidence type="ECO:0000256" key="1">
    <source>
        <dbReference type="ARBA" id="ARBA00003408"/>
    </source>
</evidence>
<dbReference type="GO" id="GO:0006811">
    <property type="term" value="P:monoatomic ion transport"/>
    <property type="evidence" value="ECO:0007669"/>
    <property type="project" value="UniProtKB-KW"/>
</dbReference>
<proteinExistence type="inferred from homology"/>
<name>A0A9P3YN55_CLODI</name>
<keyword evidence="9 13" id="KW-1133">Transmembrane helix</keyword>
<feature type="transmembrane region" description="Helical" evidence="13">
    <location>
        <begin position="315"/>
        <end position="333"/>
    </location>
</feature>
<comment type="similarity">
    <text evidence="3">Belongs to the multi antimicrobial extrusion (MATE) (TC 2.A.66.1) family.</text>
</comment>
<evidence type="ECO:0000256" key="10">
    <source>
        <dbReference type="ARBA" id="ARBA00023065"/>
    </source>
</evidence>
<dbReference type="AlphaFoldDB" id="A0A9P3YN55"/>
<feature type="transmembrane region" description="Helical" evidence="13">
    <location>
        <begin position="353"/>
        <end position="371"/>
    </location>
</feature>
<comment type="caution">
    <text evidence="14">The sequence shown here is derived from an EMBL/GenBank/DDBJ whole genome shotgun (WGS) entry which is preliminary data.</text>
</comment>
<feature type="transmembrane region" description="Helical" evidence="13">
    <location>
        <begin position="132"/>
        <end position="157"/>
    </location>
</feature>
<evidence type="ECO:0000256" key="9">
    <source>
        <dbReference type="ARBA" id="ARBA00022989"/>
    </source>
</evidence>
<evidence type="ECO:0000256" key="8">
    <source>
        <dbReference type="ARBA" id="ARBA00022692"/>
    </source>
</evidence>
<keyword evidence="8 13" id="KW-0812">Transmembrane</keyword>
<feature type="transmembrane region" description="Helical" evidence="13">
    <location>
        <begin position="56"/>
        <end position="75"/>
    </location>
</feature>
<dbReference type="InterPro" id="IPR002528">
    <property type="entry name" value="MATE_fam"/>
</dbReference>
<dbReference type="GO" id="GO:0015297">
    <property type="term" value="F:antiporter activity"/>
    <property type="evidence" value="ECO:0007669"/>
    <property type="project" value="UniProtKB-KW"/>
</dbReference>
<organism evidence="14 15">
    <name type="scientific">Clostridioides difficile</name>
    <name type="common">Peptoclostridium difficile</name>
    <dbReference type="NCBI Taxonomy" id="1496"/>
    <lineage>
        <taxon>Bacteria</taxon>
        <taxon>Bacillati</taxon>
        <taxon>Bacillota</taxon>
        <taxon>Clostridia</taxon>
        <taxon>Peptostreptococcales</taxon>
        <taxon>Peptostreptococcaceae</taxon>
        <taxon>Clostridioides</taxon>
    </lineage>
</organism>
<evidence type="ECO:0000313" key="14">
    <source>
        <dbReference type="EMBL" id="HBH2618535.1"/>
    </source>
</evidence>
<dbReference type="EMBL" id="DAEQIJ010000001">
    <property type="protein sequence ID" value="HBH2618535.1"/>
    <property type="molecule type" value="Genomic_DNA"/>
</dbReference>
<evidence type="ECO:0000256" key="3">
    <source>
        <dbReference type="ARBA" id="ARBA00010199"/>
    </source>
</evidence>
<evidence type="ECO:0000256" key="12">
    <source>
        <dbReference type="ARBA" id="ARBA00031636"/>
    </source>
</evidence>
<evidence type="ECO:0000256" key="5">
    <source>
        <dbReference type="ARBA" id="ARBA00022448"/>
    </source>
</evidence>
<reference evidence="14" key="2">
    <citation type="submission" date="2021-06" db="EMBL/GenBank/DDBJ databases">
        <authorList>
            <consortium name="NCBI Pathogen Detection Project"/>
        </authorList>
    </citation>
    <scope>NUCLEOTIDE SEQUENCE</scope>
    <source>
        <strain evidence="14">Clostridioides</strain>
    </source>
</reference>
<feature type="transmembrane region" description="Helical" evidence="13">
    <location>
        <begin position="411"/>
        <end position="431"/>
    </location>
</feature>
<feature type="transmembrane region" description="Helical" evidence="13">
    <location>
        <begin position="95"/>
        <end position="112"/>
    </location>
</feature>
<dbReference type="Pfam" id="PF01554">
    <property type="entry name" value="MatE"/>
    <property type="match status" value="2"/>
</dbReference>
<feature type="transmembrane region" description="Helical" evidence="13">
    <location>
        <begin position="383"/>
        <end position="399"/>
    </location>
</feature>
<protein>
    <recommendedName>
        <fullName evidence="4">Probable multidrug resistance protein NorM</fullName>
    </recommendedName>
    <alternativeName>
        <fullName evidence="12">Multidrug-efflux transporter</fullName>
    </alternativeName>
</protein>
<dbReference type="PANTHER" id="PTHR43298">
    <property type="entry name" value="MULTIDRUG RESISTANCE PROTEIN NORM-RELATED"/>
    <property type="match status" value="1"/>
</dbReference>
<keyword evidence="7" id="KW-1003">Cell membrane</keyword>
<dbReference type="Proteomes" id="UP000879542">
    <property type="component" value="Unassembled WGS sequence"/>
</dbReference>
<evidence type="ECO:0000256" key="6">
    <source>
        <dbReference type="ARBA" id="ARBA00022449"/>
    </source>
</evidence>
<evidence type="ECO:0000256" key="13">
    <source>
        <dbReference type="SAM" id="Phobius"/>
    </source>
</evidence>
<evidence type="ECO:0000256" key="4">
    <source>
        <dbReference type="ARBA" id="ARBA00020268"/>
    </source>
</evidence>
<accession>A0A9P3YN55</accession>
<keyword evidence="10" id="KW-0406">Ion transport</keyword>
<dbReference type="InterPro" id="IPR048279">
    <property type="entry name" value="MdtK-like"/>
</dbReference>
<keyword evidence="11 13" id="KW-0472">Membrane</keyword>
<reference evidence="14" key="1">
    <citation type="journal article" date="2018" name="Genome Biol.">
        <title>SKESA: strategic k-mer extension for scrupulous assemblies.</title>
        <authorList>
            <person name="Souvorov A."/>
            <person name="Agarwala R."/>
            <person name="Lipman D.J."/>
        </authorList>
    </citation>
    <scope>NUCLEOTIDE SEQUENCE</scope>
    <source>
        <strain evidence="14">Clostridioides</strain>
    </source>
</reference>
<evidence type="ECO:0000256" key="7">
    <source>
        <dbReference type="ARBA" id="ARBA00022475"/>
    </source>
</evidence>
<comment type="subcellular location">
    <subcellularLocation>
        <location evidence="2">Cell membrane</location>
        <topology evidence="2">Multi-pass membrane protein</topology>
    </subcellularLocation>
</comment>
<dbReference type="RefSeq" id="WP_003430628.1">
    <property type="nucleotide sequence ID" value="NZ_AP025558.1"/>
</dbReference>
<comment type="function">
    <text evidence="1">Multidrug efflux pump.</text>
</comment>
<dbReference type="InterPro" id="IPR050222">
    <property type="entry name" value="MATE_MdtK"/>
</dbReference>
<gene>
    <name evidence="14" type="ORF">KRQ00_000256</name>
</gene>
<dbReference type="GO" id="GO:0005886">
    <property type="term" value="C:plasma membrane"/>
    <property type="evidence" value="ECO:0007669"/>
    <property type="project" value="UniProtKB-SubCell"/>
</dbReference>
<keyword evidence="6" id="KW-0050">Antiport</keyword>
<feature type="transmembrane region" description="Helical" evidence="13">
    <location>
        <begin position="191"/>
        <end position="211"/>
    </location>
</feature>
<feature type="transmembrane region" description="Helical" evidence="13">
    <location>
        <begin position="12"/>
        <end position="30"/>
    </location>
</feature>